<dbReference type="Pfam" id="PF07686">
    <property type="entry name" value="V-set"/>
    <property type="match status" value="1"/>
</dbReference>
<keyword evidence="4" id="KW-0677">Repeat</keyword>
<proteinExistence type="predicted"/>
<keyword evidence="12" id="KW-1185">Reference proteome</keyword>
<reference evidence="11 12" key="1">
    <citation type="journal article" date="2020" name="Nature">
        <title>Six reference-quality genomes reveal evolution of bat adaptations.</title>
        <authorList>
            <person name="Jebb D."/>
            <person name="Huang Z."/>
            <person name="Pippel M."/>
            <person name="Hughes G.M."/>
            <person name="Lavrichenko K."/>
            <person name="Devanna P."/>
            <person name="Winkler S."/>
            <person name="Jermiin L.S."/>
            <person name="Skirmuntt E.C."/>
            <person name="Katzourakis A."/>
            <person name="Burkitt-Gray L."/>
            <person name="Ray D.A."/>
            <person name="Sullivan K.A.M."/>
            <person name="Roscito J.G."/>
            <person name="Kirilenko B.M."/>
            <person name="Davalos L.M."/>
            <person name="Corthals A.P."/>
            <person name="Power M.L."/>
            <person name="Jones G."/>
            <person name="Ransome R.D."/>
            <person name="Dechmann D.K.N."/>
            <person name="Locatelli A.G."/>
            <person name="Puechmaille S.J."/>
            <person name="Fedrigo O."/>
            <person name="Jarvis E.D."/>
            <person name="Hiller M."/>
            <person name="Vernes S.C."/>
            <person name="Myers E.W."/>
            <person name="Teeling E.C."/>
        </authorList>
    </citation>
    <scope>NUCLEOTIDE SEQUENCE [LARGE SCALE GENOMIC DNA]</scope>
    <source>
        <strain evidence="11">MMolMol1</strain>
        <tissue evidence="11">Muscle</tissue>
    </source>
</reference>
<feature type="signal peptide" evidence="9">
    <location>
        <begin position="1"/>
        <end position="22"/>
    </location>
</feature>
<keyword evidence="2" id="KW-0812">Transmembrane</keyword>
<evidence type="ECO:0000256" key="2">
    <source>
        <dbReference type="ARBA" id="ARBA00022692"/>
    </source>
</evidence>
<keyword evidence="7" id="KW-1015">Disulfide bond</keyword>
<dbReference type="Gene3D" id="2.60.40.10">
    <property type="entry name" value="Immunoglobulins"/>
    <property type="match status" value="2"/>
</dbReference>
<keyword evidence="5" id="KW-1133">Transmembrane helix</keyword>
<keyword evidence="3 9" id="KW-0732">Signal</keyword>
<dbReference type="PANTHER" id="PTHR45889">
    <property type="entry name" value="IG-LIKE DOMAIN-CONTAINING PROTEIN"/>
    <property type="match status" value="1"/>
</dbReference>
<dbReference type="InterPro" id="IPR036179">
    <property type="entry name" value="Ig-like_dom_sf"/>
</dbReference>
<feature type="domain" description="Ig-like" evidence="10">
    <location>
        <begin position="19"/>
        <end position="123"/>
    </location>
</feature>
<evidence type="ECO:0000259" key="10">
    <source>
        <dbReference type="PROSITE" id="PS50835"/>
    </source>
</evidence>
<evidence type="ECO:0000256" key="7">
    <source>
        <dbReference type="ARBA" id="ARBA00023157"/>
    </source>
</evidence>
<evidence type="ECO:0000313" key="12">
    <source>
        <dbReference type="Proteomes" id="UP000550707"/>
    </source>
</evidence>
<dbReference type="EMBL" id="JACASF010000020">
    <property type="protein sequence ID" value="KAF6412852.1"/>
    <property type="molecule type" value="Genomic_DNA"/>
</dbReference>
<evidence type="ECO:0000256" key="9">
    <source>
        <dbReference type="SAM" id="SignalP"/>
    </source>
</evidence>
<sequence>MGAPSALPLLLLFACCWAPCWANLSQDDSQPWTSDETVVAGSTVVLKCQVKNHENSSLQWSNPAQQTLYFGEKRALRDNRIQLVKSTPHELSISISNVALADEGEYTCSIFTMPVRTAKALITVLGIPQKPIITGYKSALQEKETTTLKCQSSGSKPAAHLTWRKGEKELQGEQTRIQEDPNGKTFTVSSSVTFQVTREDDGADIVCSANHESLDGADRSTSQRIEVLCMSWACG</sequence>
<comment type="subcellular location">
    <subcellularLocation>
        <location evidence="1">Membrane</location>
        <topology evidence="1">Single-pass membrane protein</topology>
    </subcellularLocation>
</comment>
<dbReference type="InterPro" id="IPR013783">
    <property type="entry name" value="Ig-like_fold"/>
</dbReference>
<name>A0A7J8CQ47_MOLMO</name>
<dbReference type="PROSITE" id="PS50835">
    <property type="entry name" value="IG_LIKE"/>
    <property type="match status" value="2"/>
</dbReference>
<evidence type="ECO:0000256" key="6">
    <source>
        <dbReference type="ARBA" id="ARBA00023136"/>
    </source>
</evidence>
<keyword evidence="6" id="KW-0472">Membrane</keyword>
<dbReference type="AlphaFoldDB" id="A0A7J8CQ47"/>
<accession>A0A7J8CQ47</accession>
<feature type="domain" description="Ig-like" evidence="10">
    <location>
        <begin position="128"/>
        <end position="226"/>
    </location>
</feature>
<dbReference type="SMART" id="SM00409">
    <property type="entry name" value="IG"/>
    <property type="match status" value="2"/>
</dbReference>
<feature type="chain" id="PRO_5029450819" evidence="9">
    <location>
        <begin position="23"/>
        <end position="235"/>
    </location>
</feature>
<dbReference type="SMART" id="SM00408">
    <property type="entry name" value="IGc2"/>
    <property type="match status" value="2"/>
</dbReference>
<dbReference type="GO" id="GO:0007156">
    <property type="term" value="P:homophilic cell adhesion via plasma membrane adhesion molecules"/>
    <property type="evidence" value="ECO:0007669"/>
    <property type="project" value="TreeGrafter"/>
</dbReference>
<gene>
    <name evidence="11" type="ORF">HJG59_002019</name>
</gene>
<dbReference type="Pfam" id="PF08205">
    <property type="entry name" value="C2-set_2"/>
    <property type="match status" value="1"/>
</dbReference>
<dbReference type="Proteomes" id="UP000550707">
    <property type="component" value="Unassembled WGS sequence"/>
</dbReference>
<evidence type="ECO:0000256" key="3">
    <source>
        <dbReference type="ARBA" id="ARBA00022729"/>
    </source>
</evidence>
<dbReference type="InterPro" id="IPR003598">
    <property type="entry name" value="Ig_sub2"/>
</dbReference>
<organism evidence="11 12">
    <name type="scientific">Molossus molossus</name>
    <name type="common">Pallas' mastiff bat</name>
    <name type="synonym">Vespertilio molossus</name>
    <dbReference type="NCBI Taxonomy" id="27622"/>
    <lineage>
        <taxon>Eukaryota</taxon>
        <taxon>Metazoa</taxon>
        <taxon>Chordata</taxon>
        <taxon>Craniata</taxon>
        <taxon>Vertebrata</taxon>
        <taxon>Euteleostomi</taxon>
        <taxon>Mammalia</taxon>
        <taxon>Eutheria</taxon>
        <taxon>Laurasiatheria</taxon>
        <taxon>Chiroptera</taxon>
        <taxon>Yangochiroptera</taxon>
        <taxon>Molossidae</taxon>
        <taxon>Molossus</taxon>
    </lineage>
</organism>
<dbReference type="InterPro" id="IPR013106">
    <property type="entry name" value="Ig_V-set"/>
</dbReference>
<evidence type="ECO:0000256" key="8">
    <source>
        <dbReference type="ARBA" id="ARBA00023319"/>
    </source>
</evidence>
<dbReference type="InterPro" id="IPR003599">
    <property type="entry name" value="Ig_sub"/>
</dbReference>
<dbReference type="GO" id="GO:0042734">
    <property type="term" value="C:presynaptic membrane"/>
    <property type="evidence" value="ECO:0007669"/>
    <property type="project" value="TreeGrafter"/>
</dbReference>
<evidence type="ECO:0000313" key="11">
    <source>
        <dbReference type="EMBL" id="KAF6412852.1"/>
    </source>
</evidence>
<protein>
    <submittedName>
        <fullName evidence="11">Cell adhesion molecule 3</fullName>
    </submittedName>
</protein>
<dbReference type="FunFam" id="2.60.40.10:FF:000013">
    <property type="entry name" value="cell adhesion molecule 1 isoform X1"/>
    <property type="match status" value="1"/>
</dbReference>
<dbReference type="InterPro" id="IPR007110">
    <property type="entry name" value="Ig-like_dom"/>
</dbReference>
<evidence type="ECO:0000256" key="5">
    <source>
        <dbReference type="ARBA" id="ARBA00022989"/>
    </source>
</evidence>
<dbReference type="PANTHER" id="PTHR45889:SF5">
    <property type="entry name" value="CELL ADHESION MOLECULE 3"/>
    <property type="match status" value="1"/>
</dbReference>
<evidence type="ECO:0000256" key="1">
    <source>
        <dbReference type="ARBA" id="ARBA00004167"/>
    </source>
</evidence>
<comment type="caution">
    <text evidence="11">The sequence shown here is derived from an EMBL/GenBank/DDBJ whole genome shotgun (WGS) entry which is preliminary data.</text>
</comment>
<dbReference type="SUPFAM" id="SSF48726">
    <property type="entry name" value="Immunoglobulin"/>
    <property type="match status" value="2"/>
</dbReference>
<keyword evidence="8" id="KW-0393">Immunoglobulin domain</keyword>
<dbReference type="InterPro" id="IPR013162">
    <property type="entry name" value="CD80_C2-set"/>
</dbReference>
<evidence type="ECO:0000256" key="4">
    <source>
        <dbReference type="ARBA" id="ARBA00022737"/>
    </source>
</evidence>